<evidence type="ECO:0000256" key="9">
    <source>
        <dbReference type="ARBA" id="ARBA00031586"/>
    </source>
</evidence>
<evidence type="ECO:0000256" key="11">
    <source>
        <dbReference type="SAM" id="Phobius"/>
    </source>
</evidence>
<dbReference type="CTD" id="4539"/>
<dbReference type="RefSeq" id="YP_087050.1">
    <property type="nucleotide sequence ID" value="NC_006292.1"/>
</dbReference>
<comment type="catalytic activity">
    <reaction evidence="10">
        <text>a ubiquinone + NADH + 5 H(+)(in) = a ubiquinol + NAD(+) + 4 H(+)(out)</text>
        <dbReference type="Rhea" id="RHEA:29091"/>
        <dbReference type="Rhea" id="RHEA-COMP:9565"/>
        <dbReference type="Rhea" id="RHEA-COMP:9566"/>
        <dbReference type="ChEBI" id="CHEBI:15378"/>
        <dbReference type="ChEBI" id="CHEBI:16389"/>
        <dbReference type="ChEBI" id="CHEBI:17976"/>
        <dbReference type="ChEBI" id="CHEBI:57540"/>
        <dbReference type="ChEBI" id="CHEBI:57945"/>
        <dbReference type="EC" id="7.1.1.2"/>
    </reaction>
</comment>
<reference evidence="12" key="1">
    <citation type="journal article" date="2004" name="Appl. Environ. Microbiol.">
        <title>Evolutionary relationships of primary prokaryotic endosymbionts of whiteflies and their hosts.</title>
        <authorList>
            <person name="Thao M.L."/>
            <person name="Baumann P."/>
        </authorList>
    </citation>
    <scope>NUCLEOTIDE SEQUENCE</scope>
</reference>
<keyword evidence="7" id="KW-0520">NAD</keyword>
<accession>Q674P4</accession>
<dbReference type="Gene3D" id="1.10.287.3510">
    <property type="match status" value="1"/>
</dbReference>
<protein>
    <recommendedName>
        <fullName evidence="3">NADH-ubiquinone oxidoreductase chain 4L</fullName>
    </recommendedName>
    <alternativeName>
        <fullName evidence="9">NADH dehydrogenase subunit 4L</fullName>
    </alternativeName>
</protein>
<evidence type="ECO:0000256" key="5">
    <source>
        <dbReference type="ARBA" id="ARBA00022967"/>
    </source>
</evidence>
<keyword evidence="6 11" id="KW-1133">Transmembrane helix</keyword>
<name>Q674P4_TETAA</name>
<feature type="transmembrane region" description="Helical" evidence="11">
    <location>
        <begin position="29"/>
        <end position="49"/>
    </location>
</feature>
<proteinExistence type="inferred from homology"/>
<evidence type="ECO:0000256" key="10">
    <source>
        <dbReference type="ARBA" id="ARBA00049551"/>
    </source>
</evidence>
<keyword evidence="4 11" id="KW-0812">Transmembrane</keyword>
<dbReference type="InterPro" id="IPR039428">
    <property type="entry name" value="NUOK/Mnh_C1-like"/>
</dbReference>
<sequence>MLYWQITSDHLVELFKFSLMMFVINKTHMMTNLMIAEFMAVSASLIAFWKMTSLSIELFVAMFTMVLLIAESVVGLSMLISIIRTQTNDYLKSSSVLKY</sequence>
<dbReference type="AlphaFoldDB" id="Q674P4"/>
<evidence type="ECO:0000256" key="6">
    <source>
        <dbReference type="ARBA" id="ARBA00022989"/>
    </source>
</evidence>
<dbReference type="Pfam" id="PF00420">
    <property type="entry name" value="Oxidored_q2"/>
    <property type="match status" value="1"/>
</dbReference>
<reference evidence="12" key="2">
    <citation type="journal article" date="2004" name="BMC Evol. Biol.">
        <title>Organization of the mitochondrial genomes of whiteflies, aphids, and psyllids (Hemiptera, Sternorrhyncha).</title>
        <authorList>
            <person name="Thao M.L."/>
            <person name="Baumann L."/>
            <person name="Baumann P."/>
        </authorList>
    </citation>
    <scope>NUCLEOTIDE SEQUENCE</scope>
</reference>
<evidence type="ECO:0000256" key="2">
    <source>
        <dbReference type="ARBA" id="ARBA00010519"/>
    </source>
</evidence>
<dbReference type="GO" id="GO:0016020">
    <property type="term" value="C:membrane"/>
    <property type="evidence" value="ECO:0007669"/>
    <property type="project" value="UniProtKB-SubCell"/>
</dbReference>
<evidence type="ECO:0000256" key="7">
    <source>
        <dbReference type="ARBA" id="ARBA00023027"/>
    </source>
</evidence>
<comment type="similarity">
    <text evidence="2">Belongs to the complex I subunit 4L family.</text>
</comment>
<evidence type="ECO:0000256" key="3">
    <source>
        <dbReference type="ARBA" id="ARBA00016612"/>
    </source>
</evidence>
<dbReference type="GeneID" id="3021901"/>
<evidence type="ECO:0000256" key="1">
    <source>
        <dbReference type="ARBA" id="ARBA00004141"/>
    </source>
</evidence>
<feature type="transmembrane region" description="Helical" evidence="11">
    <location>
        <begin position="61"/>
        <end position="83"/>
    </location>
</feature>
<keyword evidence="5" id="KW-1278">Translocase</keyword>
<evidence type="ECO:0000256" key="8">
    <source>
        <dbReference type="ARBA" id="ARBA00023136"/>
    </source>
</evidence>
<geneLocation type="mitochondrion" evidence="12"/>
<keyword evidence="8 11" id="KW-0472">Membrane</keyword>
<dbReference type="GO" id="GO:0008137">
    <property type="term" value="F:NADH dehydrogenase (ubiquinone) activity"/>
    <property type="evidence" value="ECO:0007669"/>
    <property type="project" value="UniProtKB-EC"/>
</dbReference>
<evidence type="ECO:0000256" key="4">
    <source>
        <dbReference type="ARBA" id="ARBA00022692"/>
    </source>
</evidence>
<organism evidence="12">
    <name type="scientific">Tetraleurodes acaciae</name>
    <name type="common">Acacia whitefly</name>
    <name type="synonym">Aleyrodes acaciae</name>
    <dbReference type="NCBI Taxonomy" id="267835"/>
    <lineage>
        <taxon>Eukaryota</taxon>
        <taxon>Metazoa</taxon>
        <taxon>Ecdysozoa</taxon>
        <taxon>Arthropoda</taxon>
        <taxon>Hexapoda</taxon>
        <taxon>Insecta</taxon>
        <taxon>Pterygota</taxon>
        <taxon>Neoptera</taxon>
        <taxon>Paraneoptera</taxon>
        <taxon>Hemiptera</taxon>
        <taxon>Sternorrhyncha</taxon>
        <taxon>Aleyrodoidea</taxon>
        <taxon>Aleyrodidae</taxon>
        <taxon>Aleyrodinae</taxon>
        <taxon>Tetraleurodes</taxon>
    </lineage>
</organism>
<evidence type="ECO:0000313" key="12">
    <source>
        <dbReference type="EMBL" id="AAU14155.1"/>
    </source>
</evidence>
<gene>
    <name evidence="12" type="primary">ND4L</name>
</gene>
<comment type="subcellular location">
    <subcellularLocation>
        <location evidence="1">Membrane</location>
        <topology evidence="1">Multi-pass membrane protein</topology>
    </subcellularLocation>
</comment>
<keyword evidence="12" id="KW-0496">Mitochondrion</keyword>
<dbReference type="EMBL" id="AY521262">
    <property type="protein sequence ID" value="AAU14155.1"/>
    <property type="molecule type" value="Genomic_DNA"/>
</dbReference>